<sequence length="70" mass="7550">MTGAIDGTCDIGMASRELKDSEKEVLTPIQIALDGIAVVVNKENPASDLSKDQVKSIYIGEVLRWSETAK</sequence>
<gene>
    <name evidence="3" type="primary">pstS2_8</name>
    <name evidence="3" type="ORF">SDC9_153579</name>
</gene>
<dbReference type="AlphaFoldDB" id="A0A645F0Y9"/>
<dbReference type="EMBL" id="VSSQ01052229">
    <property type="protein sequence ID" value="MPN06323.1"/>
    <property type="molecule type" value="Genomic_DNA"/>
</dbReference>
<dbReference type="Pfam" id="PF12849">
    <property type="entry name" value="PBP_like_2"/>
    <property type="match status" value="1"/>
</dbReference>
<dbReference type="Gene3D" id="3.40.190.10">
    <property type="entry name" value="Periplasmic binding protein-like II"/>
    <property type="match status" value="2"/>
</dbReference>
<dbReference type="InterPro" id="IPR050811">
    <property type="entry name" value="Phosphate_ABC_transporter"/>
</dbReference>
<dbReference type="PANTHER" id="PTHR30570">
    <property type="entry name" value="PERIPLASMIC PHOSPHATE BINDING COMPONENT OF PHOSPHATE ABC TRANSPORTER"/>
    <property type="match status" value="1"/>
</dbReference>
<organism evidence="3">
    <name type="scientific">bioreactor metagenome</name>
    <dbReference type="NCBI Taxonomy" id="1076179"/>
    <lineage>
        <taxon>unclassified sequences</taxon>
        <taxon>metagenomes</taxon>
        <taxon>ecological metagenomes</taxon>
    </lineage>
</organism>
<reference evidence="3" key="1">
    <citation type="submission" date="2019-08" db="EMBL/GenBank/DDBJ databases">
        <authorList>
            <person name="Kucharzyk K."/>
            <person name="Murdoch R.W."/>
            <person name="Higgins S."/>
            <person name="Loffler F."/>
        </authorList>
    </citation>
    <scope>NUCLEOTIDE SEQUENCE</scope>
</reference>
<name>A0A645F0Y9_9ZZZZ</name>
<evidence type="ECO:0000256" key="1">
    <source>
        <dbReference type="ARBA" id="ARBA00022729"/>
    </source>
</evidence>
<dbReference type="PANTHER" id="PTHR30570:SF1">
    <property type="entry name" value="PHOSPHATE-BINDING PROTEIN PSTS"/>
    <property type="match status" value="1"/>
</dbReference>
<feature type="domain" description="PBP" evidence="2">
    <location>
        <begin position="6"/>
        <end position="67"/>
    </location>
</feature>
<accession>A0A645F0Y9</accession>
<evidence type="ECO:0000259" key="2">
    <source>
        <dbReference type="Pfam" id="PF12849"/>
    </source>
</evidence>
<proteinExistence type="predicted"/>
<dbReference type="SUPFAM" id="SSF53850">
    <property type="entry name" value="Periplasmic binding protein-like II"/>
    <property type="match status" value="1"/>
</dbReference>
<dbReference type="InterPro" id="IPR024370">
    <property type="entry name" value="PBP_domain"/>
</dbReference>
<keyword evidence="1" id="KW-0732">Signal</keyword>
<evidence type="ECO:0000313" key="3">
    <source>
        <dbReference type="EMBL" id="MPN06323.1"/>
    </source>
</evidence>
<comment type="caution">
    <text evidence="3">The sequence shown here is derived from an EMBL/GenBank/DDBJ whole genome shotgun (WGS) entry which is preliminary data.</text>
</comment>
<protein>
    <submittedName>
        <fullName evidence="3">Phosphate-binding protein PstS 2</fullName>
    </submittedName>
</protein>